<feature type="region of interest" description="Disordered" evidence="2">
    <location>
        <begin position="637"/>
        <end position="799"/>
    </location>
</feature>
<proteinExistence type="predicted"/>
<evidence type="ECO:0000259" key="3">
    <source>
        <dbReference type="PROSITE" id="PS50172"/>
    </source>
</evidence>
<dbReference type="PROSITE" id="PS50172">
    <property type="entry name" value="BRCT"/>
    <property type="match status" value="4"/>
</dbReference>
<feature type="compositionally biased region" description="Low complexity" evidence="2">
    <location>
        <begin position="297"/>
        <end position="313"/>
    </location>
</feature>
<feature type="domain" description="BRCT" evidence="3">
    <location>
        <begin position="331"/>
        <end position="429"/>
    </location>
</feature>
<dbReference type="STRING" id="77044.A0A1W2TKR9"/>
<keyword evidence="5" id="KW-1185">Reference proteome</keyword>
<feature type="compositionally biased region" description="Polar residues" evidence="2">
    <location>
        <begin position="726"/>
        <end position="739"/>
    </location>
</feature>
<dbReference type="GO" id="GO:0006270">
    <property type="term" value="P:DNA replication initiation"/>
    <property type="evidence" value="ECO:0007669"/>
    <property type="project" value="TreeGrafter"/>
</dbReference>
<dbReference type="Pfam" id="PF00533">
    <property type="entry name" value="BRCT"/>
    <property type="match status" value="1"/>
</dbReference>
<dbReference type="InterPro" id="IPR059215">
    <property type="entry name" value="BRCT2_TopBP1-like"/>
</dbReference>
<dbReference type="GO" id="GO:0007095">
    <property type="term" value="P:mitotic G2 DNA damage checkpoint signaling"/>
    <property type="evidence" value="ECO:0007669"/>
    <property type="project" value="TreeGrafter"/>
</dbReference>
<feature type="domain" description="BRCT" evidence="3">
    <location>
        <begin position="18"/>
        <end position="91"/>
    </location>
</feature>
<dbReference type="CDD" id="cd18433">
    <property type="entry name" value="BRCT_Rad4_rpt3"/>
    <property type="match status" value="1"/>
</dbReference>
<reference evidence="4" key="1">
    <citation type="submission" date="2016-03" db="EMBL/GenBank/DDBJ databases">
        <title>Draft genome sequence of Rosellinia necatrix.</title>
        <authorList>
            <person name="Kanematsu S."/>
        </authorList>
    </citation>
    <scope>NUCLEOTIDE SEQUENCE [LARGE SCALE GENOMIC DNA]</scope>
    <source>
        <strain evidence="4">W97</strain>
    </source>
</reference>
<dbReference type="OMA" id="FATQWNI"/>
<feature type="compositionally biased region" description="Acidic residues" evidence="2">
    <location>
        <begin position="669"/>
        <end position="678"/>
    </location>
</feature>
<name>A0A1W2TKR9_ROSNE</name>
<feature type="region of interest" description="Disordered" evidence="2">
    <location>
        <begin position="223"/>
        <end position="248"/>
    </location>
</feature>
<dbReference type="Proteomes" id="UP000054516">
    <property type="component" value="Unassembled WGS sequence"/>
</dbReference>
<keyword evidence="1" id="KW-0677">Repeat</keyword>
<feature type="compositionally biased region" description="Low complexity" evidence="2">
    <location>
        <begin position="773"/>
        <end position="791"/>
    </location>
</feature>
<feature type="compositionally biased region" description="Gly residues" evidence="2">
    <location>
        <begin position="745"/>
        <end position="757"/>
    </location>
</feature>
<accession>A0A1W2TKR9</accession>
<sequence>MQSPPTSENAVDPLDSFDPSRPFHGLVLCCTNIEADQRTEIAQRTADMGGVHKYDLTPDVTHLIVGDYNTPKYRHVAKERPDIKPMAAAWVEAVRQLWVEDQEIDFAALESNWRLRTFESGGGTPNSPDPNERERQRLVCCLTGFEDNNVRAMIEDKVRANGGEYVADLSRRVTHLIVAKPEGKKYSAARRWDIRCVSIEWLHDSVERGMILQEECYDPTLPPEERGKGAWSRKDLGRIPLGKRPREESLISADGGRRKLRKSASMRMNSQKNNIWGDILNTSASDLSRQEDMQRESSAPAAPVVANPVTSATKPSQTVAQPPNDEGWPALRKGVFSGCRFFVHGFPEPRQQVLFGFLTSYDGTLASSLEDVASSHHNEPSDQRYLLVPQMSQPDSHPQLPEGVHIITEFFVERCIHNKHLFPPTDHVLGQPFPLFPIDGFQNLTICTTGFINEQLNQIEKTITQLGATYSEKLHRQISLLLCPDLRSLREQKRDLALYHNILIINVEWLWQCIATGCLVPWDRFQFDELVRKADAIRANLKRKEEHKHKEKGALNRTRSEPAPAKPPVAKSSHRGPAPPLRAGVDTTAFDSDVTGARRESSSLRGQGTRDSHYVTAPTHPRDFEDAFTTAPLAETTASNLNKPVSPPKEAQQQSDETPKRFSTQGEVGDSDAGEESDATVTRTRPSKEPHAVAAAATAATCDSEVERKRKAQRAKDLERLELSKRLNSLMANNSNNDESPQDGGAAGGGGGGGGKGDPPPAARRKRQILGRATSNVSAASSASADSATATGGARMRLSGSVQSVVAVGSATTTTTAAAAAAAATTTGGSEFDKFLEPAADGHREDDAPPPPSTQLEYEDPEARRQRQVVVGKMMGRGKQATATAMAAAAAAVPEKLRLSDLRASADQEAAGGGGGSGAGAGAGAGRRGTRSRNRN</sequence>
<evidence type="ECO:0000256" key="1">
    <source>
        <dbReference type="ARBA" id="ARBA00022737"/>
    </source>
</evidence>
<feature type="region of interest" description="Disordered" evidence="2">
    <location>
        <begin position="903"/>
        <end position="936"/>
    </location>
</feature>
<feature type="region of interest" description="Disordered" evidence="2">
    <location>
        <begin position="287"/>
        <end position="325"/>
    </location>
</feature>
<feature type="compositionally biased region" description="Low complexity" evidence="2">
    <location>
        <begin position="692"/>
        <end position="701"/>
    </location>
</feature>
<evidence type="ECO:0000256" key="2">
    <source>
        <dbReference type="SAM" id="MobiDB-lite"/>
    </source>
</evidence>
<feature type="compositionally biased region" description="Polar residues" evidence="2">
    <location>
        <begin position="651"/>
        <end position="666"/>
    </location>
</feature>
<dbReference type="OrthoDB" id="251770at2759"/>
<dbReference type="InterPro" id="IPR036420">
    <property type="entry name" value="BRCT_dom_sf"/>
</dbReference>
<dbReference type="Pfam" id="PF12738">
    <property type="entry name" value="PTCB-BRCT"/>
    <property type="match status" value="2"/>
</dbReference>
<dbReference type="PANTHER" id="PTHR13561:SF20">
    <property type="entry name" value="DNA TOPOISOMERASE 2-BINDING PROTEIN 1"/>
    <property type="match status" value="1"/>
</dbReference>
<evidence type="ECO:0000313" key="5">
    <source>
        <dbReference type="Proteomes" id="UP000054516"/>
    </source>
</evidence>
<feature type="compositionally biased region" description="Basic and acidic residues" evidence="2">
    <location>
        <begin position="714"/>
        <end position="725"/>
    </location>
</feature>
<dbReference type="EMBL" id="DF977462">
    <property type="protein sequence ID" value="GAP88882.2"/>
    <property type="molecule type" value="Genomic_DNA"/>
</dbReference>
<feature type="compositionally biased region" description="Basic and acidic residues" evidence="2">
    <location>
        <begin position="596"/>
        <end position="613"/>
    </location>
</feature>
<feature type="region of interest" description="Disordered" evidence="2">
    <location>
        <begin position="542"/>
        <end position="624"/>
    </location>
</feature>
<dbReference type="PANTHER" id="PTHR13561">
    <property type="entry name" value="DNA REPLICATION REGULATOR DPB11-RELATED"/>
    <property type="match status" value="1"/>
</dbReference>
<gene>
    <name evidence="4" type="ORF">SAMD00023353_1700550</name>
</gene>
<dbReference type="AlphaFoldDB" id="A0A1W2TKR9"/>
<feature type="compositionally biased region" description="Basic and acidic residues" evidence="2">
    <location>
        <begin position="223"/>
        <end position="237"/>
    </location>
</feature>
<feature type="domain" description="BRCT" evidence="3">
    <location>
        <begin position="130"/>
        <end position="219"/>
    </location>
</feature>
<feature type="compositionally biased region" description="Basic and acidic residues" evidence="2">
    <location>
        <begin position="831"/>
        <end position="847"/>
    </location>
</feature>
<dbReference type="SMART" id="SM00292">
    <property type="entry name" value="BRCT"/>
    <property type="match status" value="4"/>
</dbReference>
<feature type="region of interest" description="Disordered" evidence="2">
    <location>
        <begin position="825"/>
        <end position="864"/>
    </location>
</feature>
<evidence type="ECO:0000313" key="4">
    <source>
        <dbReference type="EMBL" id="GAP88882.2"/>
    </source>
</evidence>
<feature type="compositionally biased region" description="Gly residues" evidence="2">
    <location>
        <begin position="911"/>
        <end position="927"/>
    </location>
</feature>
<protein>
    <submittedName>
        <fullName evidence="4">Putative brct domain-containing protein</fullName>
    </submittedName>
</protein>
<dbReference type="InterPro" id="IPR001357">
    <property type="entry name" value="BRCT_dom"/>
</dbReference>
<dbReference type="GO" id="GO:0033314">
    <property type="term" value="P:mitotic DNA replication checkpoint signaling"/>
    <property type="evidence" value="ECO:0007669"/>
    <property type="project" value="TreeGrafter"/>
</dbReference>
<feature type="domain" description="BRCT" evidence="3">
    <location>
        <begin position="441"/>
        <end position="527"/>
    </location>
</feature>
<dbReference type="SUPFAM" id="SSF52113">
    <property type="entry name" value="BRCT domain"/>
    <property type="match status" value="4"/>
</dbReference>
<organism evidence="4">
    <name type="scientific">Rosellinia necatrix</name>
    <name type="common">White root-rot fungus</name>
    <dbReference type="NCBI Taxonomy" id="77044"/>
    <lineage>
        <taxon>Eukaryota</taxon>
        <taxon>Fungi</taxon>
        <taxon>Dikarya</taxon>
        <taxon>Ascomycota</taxon>
        <taxon>Pezizomycotina</taxon>
        <taxon>Sordariomycetes</taxon>
        <taxon>Xylariomycetidae</taxon>
        <taxon>Xylariales</taxon>
        <taxon>Xylariaceae</taxon>
        <taxon>Rosellinia</taxon>
    </lineage>
</organism>
<dbReference type="Gene3D" id="3.40.50.10190">
    <property type="entry name" value="BRCT domain"/>
    <property type="match status" value="4"/>
</dbReference>
<dbReference type="CDD" id="cd17731">
    <property type="entry name" value="BRCT_TopBP1_rpt2_like"/>
    <property type="match status" value="1"/>
</dbReference>